<comment type="caution">
    <text evidence="1">The sequence shown here is derived from an EMBL/GenBank/DDBJ whole genome shotgun (WGS) entry which is preliminary data.</text>
</comment>
<dbReference type="RefSeq" id="WP_185089552.1">
    <property type="nucleotide sequence ID" value="NZ_JACHJB010000004.1"/>
</dbReference>
<evidence type="ECO:0000313" key="2">
    <source>
        <dbReference type="Proteomes" id="UP000583800"/>
    </source>
</evidence>
<organism evidence="1 2">
    <name type="scientific">Nonomuraea muscovyensis</name>
    <dbReference type="NCBI Taxonomy" id="1124761"/>
    <lineage>
        <taxon>Bacteria</taxon>
        <taxon>Bacillati</taxon>
        <taxon>Actinomycetota</taxon>
        <taxon>Actinomycetes</taxon>
        <taxon>Streptosporangiales</taxon>
        <taxon>Streptosporangiaceae</taxon>
        <taxon>Nonomuraea</taxon>
    </lineage>
</organism>
<protein>
    <submittedName>
        <fullName evidence="1">Uncharacterized protein</fullName>
    </submittedName>
</protein>
<dbReference type="Proteomes" id="UP000583800">
    <property type="component" value="Unassembled WGS sequence"/>
</dbReference>
<dbReference type="AlphaFoldDB" id="A0A7X0CBC2"/>
<proteinExistence type="predicted"/>
<reference evidence="1 2" key="1">
    <citation type="submission" date="2020-08" db="EMBL/GenBank/DDBJ databases">
        <title>Sequencing the genomes of 1000 actinobacteria strains.</title>
        <authorList>
            <person name="Klenk H.-P."/>
        </authorList>
    </citation>
    <scope>NUCLEOTIDE SEQUENCE [LARGE SCALE GENOMIC DNA]</scope>
    <source>
        <strain evidence="1 2">DSM 45913</strain>
    </source>
</reference>
<sequence length="82" mass="8897">MKRRGSAEGRFLTRTDREWQTVVPHRCAAMMNALPKLAAATLAARGMLDGAEVARLERIAVDVEGHRTIDAAAAGRILARLS</sequence>
<accession>A0A7X0CBC2</accession>
<name>A0A7X0CBC2_9ACTN</name>
<gene>
    <name evidence="1" type="ORF">FHU36_008447</name>
</gene>
<evidence type="ECO:0000313" key="1">
    <source>
        <dbReference type="EMBL" id="MBB6351864.1"/>
    </source>
</evidence>
<dbReference type="EMBL" id="JACHJB010000004">
    <property type="protein sequence ID" value="MBB6351864.1"/>
    <property type="molecule type" value="Genomic_DNA"/>
</dbReference>
<keyword evidence="2" id="KW-1185">Reference proteome</keyword>